<gene>
    <name evidence="1" type="ORF">H0S73_11155</name>
</gene>
<sequence>MSDTEAPSKDSIHPALALARFGLGARGNDLAEAGSDAKGFLGQDIETWRSAQSHLQSTPEVLSALQQENRRVDLARASRINPYDRRDGVLLSRAMDQADAAAKPLPQAEAPKNVIPQDTYRDEVLARATLALEARSGFAERMVWFWSNHFAISASKGNQVQATAGAFEREAIRPHVFGRFADMLFAAETHPAMIYYLDNNQSIGPNSNAGLRQRKGLNENLAREILELHTLGASGGYGQTDVTSLARVITGWTVAGPEGKLGRPGSSIFNVGLHEPGEHRVLGTYYQDYGPDQTRDVFDALSRHPSTAQHIAFKMARHFVADDPPPALVARLRDVFIETEGDLAELSRALLDSPEAWTSQARKIRTPQEFVFAALRLIGAPPENLWVVANPLNALGQKLWDPPGPNGYPDTAAHWATPEGMKTRLYASARLAQRAGRLDPMELLEASLGDYASKETRQTVARAESRQQGVALLLMAPEFQRR</sequence>
<protein>
    <submittedName>
        <fullName evidence="1">DUF1800 family protein</fullName>
    </submittedName>
</protein>
<accession>A0A838BP03</accession>
<evidence type="ECO:0000313" key="1">
    <source>
        <dbReference type="EMBL" id="MBA1156683.1"/>
    </source>
</evidence>
<dbReference type="EMBL" id="JACDXJ010000001">
    <property type="protein sequence ID" value="MBA1156683.1"/>
    <property type="molecule type" value="Genomic_DNA"/>
</dbReference>
<organism evidence="1 2">
    <name type="scientific">Microvirga mediterraneensis</name>
    <dbReference type="NCBI Taxonomy" id="2754695"/>
    <lineage>
        <taxon>Bacteria</taxon>
        <taxon>Pseudomonadati</taxon>
        <taxon>Pseudomonadota</taxon>
        <taxon>Alphaproteobacteria</taxon>
        <taxon>Hyphomicrobiales</taxon>
        <taxon>Methylobacteriaceae</taxon>
        <taxon>Microvirga</taxon>
    </lineage>
</organism>
<dbReference type="Pfam" id="PF08811">
    <property type="entry name" value="DUF1800"/>
    <property type="match status" value="1"/>
</dbReference>
<dbReference type="InterPro" id="IPR014917">
    <property type="entry name" value="DUF1800"/>
</dbReference>
<dbReference type="AlphaFoldDB" id="A0A838BP03"/>
<keyword evidence="2" id="KW-1185">Reference proteome</keyword>
<dbReference type="RefSeq" id="WP_181052219.1">
    <property type="nucleotide sequence ID" value="NZ_JACDXJ010000001.1"/>
</dbReference>
<comment type="caution">
    <text evidence="1">The sequence shown here is derived from an EMBL/GenBank/DDBJ whole genome shotgun (WGS) entry which is preliminary data.</text>
</comment>
<proteinExistence type="predicted"/>
<dbReference type="Proteomes" id="UP000572984">
    <property type="component" value="Unassembled WGS sequence"/>
</dbReference>
<name>A0A838BP03_9HYPH</name>
<reference evidence="1 2" key="1">
    <citation type="submission" date="2020-07" db="EMBL/GenBank/DDBJ databases">
        <title>Draft genome and description of Microvirga mediterraneensis Marseille-Q2068 sp. nov.</title>
        <authorList>
            <person name="Boxberger M."/>
        </authorList>
    </citation>
    <scope>NUCLEOTIDE SEQUENCE [LARGE SCALE GENOMIC DNA]</scope>
    <source>
        <strain evidence="1 2">Marseille-Q2068</strain>
    </source>
</reference>
<evidence type="ECO:0000313" key="2">
    <source>
        <dbReference type="Proteomes" id="UP000572984"/>
    </source>
</evidence>